<evidence type="ECO:0000256" key="3">
    <source>
        <dbReference type="ARBA" id="ARBA00022833"/>
    </source>
</evidence>
<gene>
    <name evidence="6" type="ORF">C1707_21015</name>
    <name evidence="7" type="ORF">CFHF_20050</name>
</gene>
<dbReference type="OrthoDB" id="962301at2"/>
<feature type="zinc finger region" description="dksA C4-type" evidence="4">
    <location>
        <begin position="39"/>
        <end position="63"/>
    </location>
</feature>
<dbReference type="RefSeq" id="WP_101714699.1">
    <property type="nucleotide sequence ID" value="NZ_CP026100.1"/>
</dbReference>
<dbReference type="KEGG" id="cfh:C1707_21015"/>
<dbReference type="Gene3D" id="1.20.120.910">
    <property type="entry name" value="DksA, coiled-coil domain"/>
    <property type="match status" value="1"/>
</dbReference>
<dbReference type="GO" id="GO:0008270">
    <property type="term" value="F:zinc ion binding"/>
    <property type="evidence" value="ECO:0007669"/>
    <property type="project" value="UniProtKB-KW"/>
</dbReference>
<sequence>MAGGWTHDGGVLDQIEDTVIDGVLHARARLPSGESALFCVECGEDIPQARRLALPGCRTCIDCQAGRDKQVVIGGINRRGSKDSQLR</sequence>
<protein>
    <recommendedName>
        <fullName evidence="5">Zinc finger DksA/TraR C4-type domain-containing protein</fullName>
    </recommendedName>
</protein>
<reference evidence="6 9" key="2">
    <citation type="submission" date="2018-01" db="EMBL/GenBank/DDBJ databases">
        <title>Complete genome sequence of Caulobacter flavus RHGG3.</title>
        <authorList>
            <person name="Yang E."/>
        </authorList>
    </citation>
    <scope>NUCLEOTIDE SEQUENCE [LARGE SCALE GENOMIC DNA]</scope>
    <source>
        <strain evidence="6 9">RHGG3</strain>
    </source>
</reference>
<dbReference type="GO" id="GO:1900378">
    <property type="term" value="P:positive regulation of secondary metabolite biosynthetic process"/>
    <property type="evidence" value="ECO:0007669"/>
    <property type="project" value="TreeGrafter"/>
</dbReference>
<dbReference type="InterPro" id="IPR000962">
    <property type="entry name" value="Znf_DskA_TraR"/>
</dbReference>
<proteinExistence type="predicted"/>
<evidence type="ECO:0000313" key="9">
    <source>
        <dbReference type="Proteomes" id="UP000281192"/>
    </source>
</evidence>
<dbReference type="Proteomes" id="UP000281192">
    <property type="component" value="Chromosome"/>
</dbReference>
<dbReference type="SUPFAM" id="SSF57716">
    <property type="entry name" value="Glucocorticoid receptor-like (DNA-binding domain)"/>
    <property type="match status" value="1"/>
</dbReference>
<feature type="domain" description="Zinc finger DksA/TraR C4-type" evidence="5">
    <location>
        <begin position="38"/>
        <end position="68"/>
    </location>
</feature>
<evidence type="ECO:0000313" key="8">
    <source>
        <dbReference type="Proteomes" id="UP000234483"/>
    </source>
</evidence>
<dbReference type="PANTHER" id="PTHR38777">
    <property type="entry name" value="FELS-2 PROPHAGE PROTEIN"/>
    <property type="match status" value="1"/>
</dbReference>
<reference evidence="7 8" key="1">
    <citation type="submission" date="2017-12" db="EMBL/GenBank/DDBJ databases">
        <title>The genome sequence of Caulobacter flavus CGMCC1 15093.</title>
        <authorList>
            <person name="Gao J."/>
            <person name="Mao X."/>
            <person name="Sun J."/>
        </authorList>
    </citation>
    <scope>NUCLEOTIDE SEQUENCE [LARGE SCALE GENOMIC DNA]</scope>
    <source>
        <strain evidence="7 8">CGMCC1 15093</strain>
    </source>
</reference>
<dbReference type="PROSITE" id="PS51128">
    <property type="entry name" value="ZF_DKSA_2"/>
    <property type="match status" value="1"/>
</dbReference>
<dbReference type="Pfam" id="PF01258">
    <property type="entry name" value="zf-dskA_traR"/>
    <property type="match status" value="1"/>
</dbReference>
<dbReference type="PANTHER" id="PTHR38777:SF1">
    <property type="entry name" value="DNAK SUPPRESSOR PROTEIN"/>
    <property type="match status" value="1"/>
</dbReference>
<evidence type="ECO:0000313" key="7">
    <source>
        <dbReference type="EMBL" id="PLR08741.1"/>
    </source>
</evidence>
<evidence type="ECO:0000313" key="6">
    <source>
        <dbReference type="EMBL" id="AYV48543.1"/>
    </source>
</evidence>
<evidence type="ECO:0000256" key="1">
    <source>
        <dbReference type="ARBA" id="ARBA00022723"/>
    </source>
</evidence>
<dbReference type="EMBL" id="PJRQ01000041">
    <property type="protein sequence ID" value="PLR08741.1"/>
    <property type="molecule type" value="Genomic_DNA"/>
</dbReference>
<organism evidence="7 8">
    <name type="scientific">Caulobacter flavus</name>
    <dbReference type="NCBI Taxonomy" id="1679497"/>
    <lineage>
        <taxon>Bacteria</taxon>
        <taxon>Pseudomonadati</taxon>
        <taxon>Pseudomonadota</taxon>
        <taxon>Alphaproteobacteria</taxon>
        <taxon>Caulobacterales</taxon>
        <taxon>Caulobacteraceae</taxon>
        <taxon>Caulobacter</taxon>
    </lineage>
</organism>
<keyword evidence="3" id="KW-0862">Zinc</keyword>
<evidence type="ECO:0000256" key="2">
    <source>
        <dbReference type="ARBA" id="ARBA00022771"/>
    </source>
</evidence>
<evidence type="ECO:0000256" key="4">
    <source>
        <dbReference type="PROSITE-ProRule" id="PRU00510"/>
    </source>
</evidence>
<keyword evidence="1" id="KW-0479">Metal-binding</keyword>
<dbReference type="EMBL" id="CP026100">
    <property type="protein sequence ID" value="AYV48543.1"/>
    <property type="molecule type" value="Genomic_DNA"/>
</dbReference>
<name>A0A2N5CP64_9CAUL</name>
<evidence type="ECO:0000259" key="5">
    <source>
        <dbReference type="Pfam" id="PF01258"/>
    </source>
</evidence>
<accession>A0A2N5CP64</accession>
<keyword evidence="9" id="KW-1185">Reference proteome</keyword>
<dbReference type="NCBIfam" id="NF008243">
    <property type="entry name" value="PRK11019.1"/>
    <property type="match status" value="1"/>
</dbReference>
<dbReference type="AlphaFoldDB" id="A0A2N5CP64"/>
<dbReference type="Proteomes" id="UP000234483">
    <property type="component" value="Unassembled WGS sequence"/>
</dbReference>
<keyword evidence="2" id="KW-0863">Zinc-finger</keyword>